<dbReference type="PANTHER" id="PTHR33022">
    <property type="entry name" value="DUF1985 DOMAIN-CONTAINING PROTEIN"/>
    <property type="match status" value="1"/>
</dbReference>
<comment type="caution">
    <text evidence="2">The sequence shown here is derived from an EMBL/GenBank/DDBJ whole genome shotgun (WGS) entry which is preliminary data.</text>
</comment>
<accession>A0ABS8T1T1</accession>
<dbReference type="PANTHER" id="PTHR33022:SF21">
    <property type="entry name" value="UBIQUITIN-LIKE PROTEASE FAMILY PROFILE DOMAIN-CONTAINING PROTEIN"/>
    <property type="match status" value="1"/>
</dbReference>
<sequence>MAEVHKLVKLLLLYLTLSGFYRGRKDTDWSMDESYMDKVQSRPLEVQFVDNLPEYSVYVALYAEYLSNGLDIPVVGFEANLHCSRYGALLWNYGSWKNEAGKISNNEASTKPNRPLNETISQLDIVME</sequence>
<name>A0ABS8T1T1_DATST</name>
<reference evidence="2 3" key="1">
    <citation type="journal article" date="2021" name="BMC Genomics">
        <title>Datura genome reveals duplications of psychoactive alkaloid biosynthetic genes and high mutation rate following tissue culture.</title>
        <authorList>
            <person name="Rajewski A."/>
            <person name="Carter-House D."/>
            <person name="Stajich J."/>
            <person name="Litt A."/>
        </authorList>
    </citation>
    <scope>NUCLEOTIDE SEQUENCE [LARGE SCALE GENOMIC DNA]</scope>
    <source>
        <strain evidence="2">AR-01</strain>
    </source>
</reference>
<keyword evidence="1" id="KW-0732">Signal</keyword>
<evidence type="ECO:0000313" key="2">
    <source>
        <dbReference type="EMBL" id="MCD7465292.1"/>
    </source>
</evidence>
<feature type="chain" id="PRO_5045876935" evidence="1">
    <location>
        <begin position="24"/>
        <end position="128"/>
    </location>
</feature>
<evidence type="ECO:0000313" key="3">
    <source>
        <dbReference type="Proteomes" id="UP000823775"/>
    </source>
</evidence>
<feature type="signal peptide" evidence="1">
    <location>
        <begin position="1"/>
        <end position="23"/>
    </location>
</feature>
<protein>
    <submittedName>
        <fullName evidence="2">Uncharacterized protein</fullName>
    </submittedName>
</protein>
<evidence type="ECO:0000256" key="1">
    <source>
        <dbReference type="SAM" id="SignalP"/>
    </source>
</evidence>
<proteinExistence type="predicted"/>
<gene>
    <name evidence="2" type="ORF">HAX54_000990</name>
</gene>
<organism evidence="2 3">
    <name type="scientific">Datura stramonium</name>
    <name type="common">Jimsonweed</name>
    <name type="synonym">Common thornapple</name>
    <dbReference type="NCBI Taxonomy" id="4076"/>
    <lineage>
        <taxon>Eukaryota</taxon>
        <taxon>Viridiplantae</taxon>
        <taxon>Streptophyta</taxon>
        <taxon>Embryophyta</taxon>
        <taxon>Tracheophyta</taxon>
        <taxon>Spermatophyta</taxon>
        <taxon>Magnoliopsida</taxon>
        <taxon>eudicotyledons</taxon>
        <taxon>Gunneridae</taxon>
        <taxon>Pentapetalae</taxon>
        <taxon>asterids</taxon>
        <taxon>lamiids</taxon>
        <taxon>Solanales</taxon>
        <taxon>Solanaceae</taxon>
        <taxon>Solanoideae</taxon>
        <taxon>Datureae</taxon>
        <taxon>Datura</taxon>
    </lineage>
</organism>
<dbReference type="EMBL" id="JACEIK010001036">
    <property type="protein sequence ID" value="MCD7465292.1"/>
    <property type="molecule type" value="Genomic_DNA"/>
</dbReference>
<dbReference type="Proteomes" id="UP000823775">
    <property type="component" value="Unassembled WGS sequence"/>
</dbReference>
<keyword evidence="3" id="KW-1185">Reference proteome</keyword>